<evidence type="ECO:0000256" key="1">
    <source>
        <dbReference type="SAM" id="MobiDB-lite"/>
    </source>
</evidence>
<dbReference type="RefSeq" id="WP_263253794.1">
    <property type="nucleotide sequence ID" value="NZ_BAABLT010000006.1"/>
</dbReference>
<feature type="region of interest" description="Disordered" evidence="1">
    <location>
        <begin position="1"/>
        <end position="25"/>
    </location>
</feature>
<feature type="compositionally biased region" description="Low complexity" evidence="1">
    <location>
        <begin position="1"/>
        <end position="10"/>
    </location>
</feature>
<proteinExistence type="predicted"/>
<keyword evidence="3" id="KW-1185">Reference proteome</keyword>
<reference evidence="3" key="1">
    <citation type="journal article" date="2019" name="Int. J. Syst. Evol. Microbiol.">
        <title>The Global Catalogue of Microorganisms (GCM) 10K type strain sequencing project: providing services to taxonomists for standard genome sequencing and annotation.</title>
        <authorList>
            <consortium name="The Broad Institute Genomics Platform"/>
            <consortium name="The Broad Institute Genome Sequencing Center for Infectious Disease"/>
            <person name="Wu L."/>
            <person name="Ma J."/>
        </authorList>
    </citation>
    <scope>NUCLEOTIDE SEQUENCE [LARGE SCALE GENOMIC DNA]</scope>
    <source>
        <strain evidence="3">CCUG 56401</strain>
    </source>
</reference>
<feature type="region of interest" description="Disordered" evidence="1">
    <location>
        <begin position="54"/>
        <end position="86"/>
    </location>
</feature>
<sequence length="86" mass="9408">MTGQRTSRTTSSDRRTRSGNITTSVTRDFGDFRDVVSASFVPLEVTSGQAGSFWGREMSRSTTRADRTPWSSTSASSEVPATRIAR</sequence>
<accession>A0ABW3FUX5</accession>
<evidence type="ECO:0000313" key="2">
    <source>
        <dbReference type="EMBL" id="MFD0920675.1"/>
    </source>
</evidence>
<protein>
    <submittedName>
        <fullName evidence="2">Uncharacterized protein</fullName>
    </submittedName>
</protein>
<evidence type="ECO:0000313" key="3">
    <source>
        <dbReference type="Proteomes" id="UP001597018"/>
    </source>
</evidence>
<feature type="compositionally biased region" description="Basic and acidic residues" evidence="1">
    <location>
        <begin position="57"/>
        <end position="67"/>
    </location>
</feature>
<comment type="caution">
    <text evidence="2">The sequence shown here is derived from an EMBL/GenBank/DDBJ whole genome shotgun (WGS) entry which is preliminary data.</text>
</comment>
<name>A0ABW3FUX5_9PSEU</name>
<organism evidence="2 3">
    <name type="scientific">Saccharopolyspora rosea</name>
    <dbReference type="NCBI Taxonomy" id="524884"/>
    <lineage>
        <taxon>Bacteria</taxon>
        <taxon>Bacillati</taxon>
        <taxon>Actinomycetota</taxon>
        <taxon>Actinomycetes</taxon>
        <taxon>Pseudonocardiales</taxon>
        <taxon>Pseudonocardiaceae</taxon>
        <taxon>Saccharopolyspora</taxon>
    </lineage>
</organism>
<feature type="compositionally biased region" description="Polar residues" evidence="1">
    <location>
        <begin position="69"/>
        <end position="79"/>
    </location>
</feature>
<dbReference type="Proteomes" id="UP001597018">
    <property type="component" value="Unassembled WGS sequence"/>
</dbReference>
<gene>
    <name evidence="2" type="ORF">ACFQ16_13050</name>
</gene>
<dbReference type="EMBL" id="JBHTIW010000008">
    <property type="protein sequence ID" value="MFD0920675.1"/>
    <property type="molecule type" value="Genomic_DNA"/>
</dbReference>